<dbReference type="HOGENOM" id="CLU_075053_4_1_9"/>
<evidence type="ECO:0000259" key="5">
    <source>
        <dbReference type="PROSITE" id="PS51063"/>
    </source>
</evidence>
<keyword evidence="2" id="KW-0238">DNA-binding</keyword>
<dbReference type="GO" id="GO:0006355">
    <property type="term" value="P:regulation of DNA-templated transcription"/>
    <property type="evidence" value="ECO:0007669"/>
    <property type="project" value="InterPro"/>
</dbReference>
<keyword evidence="7" id="KW-1185">Reference proteome</keyword>
<dbReference type="OrthoDB" id="3176638at2"/>
<protein>
    <submittedName>
        <fullName evidence="6">Cyclic nucleotide-binding protein</fullName>
    </submittedName>
</protein>
<keyword evidence="1" id="KW-0805">Transcription regulation</keyword>
<dbReference type="InterPro" id="IPR012318">
    <property type="entry name" value="HTH_CRP"/>
</dbReference>
<evidence type="ECO:0000256" key="1">
    <source>
        <dbReference type="ARBA" id="ARBA00023015"/>
    </source>
</evidence>
<evidence type="ECO:0000313" key="7">
    <source>
        <dbReference type="Proteomes" id="UP000006094"/>
    </source>
</evidence>
<evidence type="ECO:0000256" key="2">
    <source>
        <dbReference type="ARBA" id="ARBA00023125"/>
    </source>
</evidence>
<dbReference type="AlphaFoldDB" id="K0AYI0"/>
<dbReference type="KEGG" id="cad:Curi_c03660"/>
<feature type="domain" description="HTH crp-type" evidence="5">
    <location>
        <begin position="154"/>
        <end position="203"/>
    </location>
</feature>
<evidence type="ECO:0000256" key="3">
    <source>
        <dbReference type="ARBA" id="ARBA00023163"/>
    </source>
</evidence>
<dbReference type="EMBL" id="CP003326">
    <property type="protein sequence ID" value="AFS77441.1"/>
    <property type="molecule type" value="Genomic_DNA"/>
</dbReference>
<name>K0AYI0_GOTA9</name>
<dbReference type="InterPro" id="IPR018490">
    <property type="entry name" value="cNMP-bd_dom_sf"/>
</dbReference>
<evidence type="ECO:0000313" key="6">
    <source>
        <dbReference type="EMBL" id="AFS77441.1"/>
    </source>
</evidence>
<dbReference type="Pfam" id="PF13545">
    <property type="entry name" value="HTH_Crp_2"/>
    <property type="match status" value="1"/>
</dbReference>
<keyword evidence="3" id="KW-0804">Transcription</keyword>
<dbReference type="Pfam" id="PF00027">
    <property type="entry name" value="cNMP_binding"/>
    <property type="match status" value="1"/>
</dbReference>
<dbReference type="Gene3D" id="2.60.120.10">
    <property type="entry name" value="Jelly Rolls"/>
    <property type="match status" value="1"/>
</dbReference>
<dbReference type="PROSITE" id="PS51063">
    <property type="entry name" value="HTH_CRP_2"/>
    <property type="match status" value="1"/>
</dbReference>
<dbReference type="eggNOG" id="COG0664">
    <property type="taxonomic scope" value="Bacteria"/>
</dbReference>
<sequence>MFKYAHKLKPVLLFKDMESDEIAKVLNCLSYYQREYDKNEFIILQGDELKEIGIIIEGEVIVTKDRPDGDYAIVDVLKKYDTFGEDIIYSGLKSSLYTLRAKKHTTIIYIDGKKISSDESTSCKYRSKVNLNMLRRLAEYSIFINTKMKYMGIKSLKKRVATFLLDEFERYKSNTFSIDMNREEMADFLNGTRPAVSKNINAV</sequence>
<dbReference type="InterPro" id="IPR014710">
    <property type="entry name" value="RmlC-like_jellyroll"/>
</dbReference>
<dbReference type="Proteomes" id="UP000006094">
    <property type="component" value="Chromosome"/>
</dbReference>
<dbReference type="GO" id="GO:0003677">
    <property type="term" value="F:DNA binding"/>
    <property type="evidence" value="ECO:0007669"/>
    <property type="project" value="UniProtKB-KW"/>
</dbReference>
<reference evidence="6 7" key="1">
    <citation type="journal article" date="2012" name="PLoS ONE">
        <title>The purine-utilizing bacterium Clostridium acidurici 9a: a genome-guided metabolic reconsideration.</title>
        <authorList>
            <person name="Hartwich K."/>
            <person name="Poehlein A."/>
            <person name="Daniel R."/>
        </authorList>
    </citation>
    <scope>NUCLEOTIDE SEQUENCE [LARGE SCALE GENOMIC DNA]</scope>
    <source>
        <strain evidence="7">ATCC 7906 / DSM 604 / BCRC 14475 / CIP 104303 / KCTC 5404 / NCIMB 10678 / 9a</strain>
    </source>
</reference>
<proteinExistence type="predicted"/>
<dbReference type="RefSeq" id="WP_014966578.1">
    <property type="nucleotide sequence ID" value="NC_018664.1"/>
</dbReference>
<dbReference type="SMART" id="SM00100">
    <property type="entry name" value="cNMP"/>
    <property type="match status" value="1"/>
</dbReference>
<dbReference type="SUPFAM" id="SSF46785">
    <property type="entry name" value="Winged helix' DNA-binding domain"/>
    <property type="match status" value="1"/>
</dbReference>
<dbReference type="InterPro" id="IPR000595">
    <property type="entry name" value="cNMP-bd_dom"/>
</dbReference>
<dbReference type="InterPro" id="IPR036390">
    <property type="entry name" value="WH_DNA-bd_sf"/>
</dbReference>
<organism evidence="6 7">
    <name type="scientific">Gottschalkia acidurici (strain ATCC 7906 / DSM 604 / BCRC 14475 / CIP 104303 / KCTC 5404 / NCIMB 10678 / 9a)</name>
    <name type="common">Clostridium acidurici</name>
    <dbReference type="NCBI Taxonomy" id="1128398"/>
    <lineage>
        <taxon>Bacteria</taxon>
        <taxon>Bacillati</taxon>
        <taxon>Bacillota</taxon>
        <taxon>Tissierellia</taxon>
        <taxon>Tissierellales</taxon>
        <taxon>Gottschalkiaceae</taxon>
        <taxon>Gottschalkia</taxon>
    </lineage>
</organism>
<dbReference type="CDD" id="cd00038">
    <property type="entry name" value="CAP_ED"/>
    <property type="match status" value="1"/>
</dbReference>
<evidence type="ECO:0000259" key="4">
    <source>
        <dbReference type="PROSITE" id="PS50042"/>
    </source>
</evidence>
<dbReference type="SUPFAM" id="SSF51206">
    <property type="entry name" value="cAMP-binding domain-like"/>
    <property type="match status" value="1"/>
</dbReference>
<gene>
    <name evidence="6" type="ordered locus">Curi_c03660</name>
</gene>
<dbReference type="PROSITE" id="PS50042">
    <property type="entry name" value="CNMP_BINDING_3"/>
    <property type="match status" value="1"/>
</dbReference>
<accession>K0AYI0</accession>
<dbReference type="STRING" id="1128398.Curi_c03660"/>
<feature type="domain" description="Cyclic nucleotide-binding" evidence="4">
    <location>
        <begin position="13"/>
        <end position="111"/>
    </location>
</feature>